<dbReference type="Pfam" id="PF24803">
    <property type="entry name" value="DUF7704"/>
    <property type="match status" value="1"/>
</dbReference>
<gene>
    <name evidence="3" type="ORF">B0H63DRAFT_444279</name>
</gene>
<name>A0AAE0P694_9PEZI</name>
<protein>
    <recommendedName>
        <fullName evidence="2">DUF7704 domain-containing protein</fullName>
    </recommendedName>
</protein>
<feature type="transmembrane region" description="Helical" evidence="1">
    <location>
        <begin position="85"/>
        <end position="104"/>
    </location>
</feature>
<dbReference type="AlphaFoldDB" id="A0AAE0P694"/>
<organism evidence="3 4">
    <name type="scientific">Podospora didyma</name>
    <dbReference type="NCBI Taxonomy" id="330526"/>
    <lineage>
        <taxon>Eukaryota</taxon>
        <taxon>Fungi</taxon>
        <taxon>Dikarya</taxon>
        <taxon>Ascomycota</taxon>
        <taxon>Pezizomycotina</taxon>
        <taxon>Sordariomycetes</taxon>
        <taxon>Sordariomycetidae</taxon>
        <taxon>Sordariales</taxon>
        <taxon>Podosporaceae</taxon>
        <taxon>Podospora</taxon>
    </lineage>
</organism>
<feature type="domain" description="DUF7704" evidence="2">
    <location>
        <begin position="2"/>
        <end position="126"/>
    </location>
</feature>
<proteinExistence type="predicted"/>
<dbReference type="PANTHER" id="PTHR37019">
    <property type="entry name" value="CHROMOSOME 1, WHOLE GENOME SHOTGUN SEQUENCE"/>
    <property type="match status" value="1"/>
</dbReference>
<dbReference type="InterPro" id="IPR056121">
    <property type="entry name" value="DUF7704"/>
</dbReference>
<accession>A0AAE0P694</accession>
<keyword evidence="1" id="KW-0472">Membrane</keyword>
<feature type="transmembrane region" description="Helical" evidence="1">
    <location>
        <begin position="54"/>
        <end position="73"/>
    </location>
</feature>
<keyword evidence="1" id="KW-0812">Transmembrane</keyword>
<evidence type="ECO:0000259" key="2">
    <source>
        <dbReference type="Pfam" id="PF24803"/>
    </source>
</evidence>
<evidence type="ECO:0000256" key="1">
    <source>
        <dbReference type="SAM" id="Phobius"/>
    </source>
</evidence>
<sequence length="139" mass="15021">MASQLPAFPRFVFTIFEPISLLAGAAPAIASPDWFFAEQIASPVIPSDHTRVVTRQLGNCYGLAFLVAIAVLYSTTETKVVRNYLIALWVADIGHVAITCLAMGGKRSFAFGDWNPVTWGNIGITVSPPHGRFDVTSPL</sequence>
<reference evidence="3" key="2">
    <citation type="submission" date="2023-06" db="EMBL/GenBank/DDBJ databases">
        <authorList>
            <consortium name="Lawrence Berkeley National Laboratory"/>
            <person name="Haridas S."/>
            <person name="Hensen N."/>
            <person name="Bonometti L."/>
            <person name="Westerberg I."/>
            <person name="Brannstrom I.O."/>
            <person name="Guillou S."/>
            <person name="Cros-Aarteil S."/>
            <person name="Calhoun S."/>
            <person name="Kuo A."/>
            <person name="Mondo S."/>
            <person name="Pangilinan J."/>
            <person name="Riley R."/>
            <person name="LaButti K."/>
            <person name="Andreopoulos B."/>
            <person name="Lipzen A."/>
            <person name="Chen C."/>
            <person name="Yanf M."/>
            <person name="Daum C."/>
            <person name="Ng V."/>
            <person name="Clum A."/>
            <person name="Steindorff A."/>
            <person name="Ohm R."/>
            <person name="Martin F."/>
            <person name="Silar P."/>
            <person name="Natvig D."/>
            <person name="Lalanne C."/>
            <person name="Gautier V."/>
            <person name="Ament-velasquez S.L."/>
            <person name="Kruys A."/>
            <person name="Hutchinson M.I."/>
            <person name="Powell A.J."/>
            <person name="Barry K."/>
            <person name="Miller A.N."/>
            <person name="Grigoriev I.V."/>
            <person name="Debuchy R."/>
            <person name="Gladieux P."/>
            <person name="Thoren M.H."/>
            <person name="Johannesson H."/>
        </authorList>
    </citation>
    <scope>NUCLEOTIDE SEQUENCE</scope>
    <source>
        <strain evidence="3">CBS 232.78</strain>
    </source>
</reference>
<dbReference type="PANTHER" id="PTHR37019:SF2">
    <property type="entry name" value="EXPERA DOMAIN-CONTAINING PROTEIN"/>
    <property type="match status" value="1"/>
</dbReference>
<comment type="caution">
    <text evidence="3">The sequence shown here is derived from an EMBL/GenBank/DDBJ whole genome shotgun (WGS) entry which is preliminary data.</text>
</comment>
<reference evidence="3" key="1">
    <citation type="journal article" date="2023" name="Mol. Phylogenet. Evol.">
        <title>Genome-scale phylogeny and comparative genomics of the fungal order Sordariales.</title>
        <authorList>
            <person name="Hensen N."/>
            <person name="Bonometti L."/>
            <person name="Westerberg I."/>
            <person name="Brannstrom I.O."/>
            <person name="Guillou S."/>
            <person name="Cros-Aarteil S."/>
            <person name="Calhoun S."/>
            <person name="Haridas S."/>
            <person name="Kuo A."/>
            <person name="Mondo S."/>
            <person name="Pangilinan J."/>
            <person name="Riley R."/>
            <person name="LaButti K."/>
            <person name="Andreopoulos B."/>
            <person name="Lipzen A."/>
            <person name="Chen C."/>
            <person name="Yan M."/>
            <person name="Daum C."/>
            <person name="Ng V."/>
            <person name="Clum A."/>
            <person name="Steindorff A."/>
            <person name="Ohm R.A."/>
            <person name="Martin F."/>
            <person name="Silar P."/>
            <person name="Natvig D.O."/>
            <person name="Lalanne C."/>
            <person name="Gautier V."/>
            <person name="Ament-Velasquez S.L."/>
            <person name="Kruys A."/>
            <person name="Hutchinson M.I."/>
            <person name="Powell A.J."/>
            <person name="Barry K."/>
            <person name="Miller A.N."/>
            <person name="Grigoriev I.V."/>
            <person name="Debuchy R."/>
            <person name="Gladieux P."/>
            <person name="Hiltunen Thoren M."/>
            <person name="Johannesson H."/>
        </authorList>
    </citation>
    <scope>NUCLEOTIDE SEQUENCE</scope>
    <source>
        <strain evidence="3">CBS 232.78</strain>
    </source>
</reference>
<evidence type="ECO:0000313" key="4">
    <source>
        <dbReference type="Proteomes" id="UP001285441"/>
    </source>
</evidence>
<keyword evidence="1" id="KW-1133">Transmembrane helix</keyword>
<dbReference type="EMBL" id="JAULSW010000001">
    <property type="protein sequence ID" value="KAK3394092.1"/>
    <property type="molecule type" value="Genomic_DNA"/>
</dbReference>
<keyword evidence="4" id="KW-1185">Reference proteome</keyword>
<dbReference type="Proteomes" id="UP001285441">
    <property type="component" value="Unassembled WGS sequence"/>
</dbReference>
<evidence type="ECO:0000313" key="3">
    <source>
        <dbReference type="EMBL" id="KAK3394092.1"/>
    </source>
</evidence>